<proteinExistence type="predicted"/>
<name>A0ABN8ESB1_9BACT</name>
<dbReference type="EMBL" id="CAKLPY010000001">
    <property type="protein sequence ID" value="CAH0994821.1"/>
    <property type="molecule type" value="Genomic_DNA"/>
</dbReference>
<reference evidence="1" key="1">
    <citation type="submission" date="2021-12" db="EMBL/GenBank/DDBJ databases">
        <authorList>
            <person name="Rodrigo-Torres L."/>
            <person name="Arahal R. D."/>
            <person name="Lucena T."/>
        </authorList>
    </citation>
    <scope>NUCLEOTIDE SEQUENCE</scope>
    <source>
        <strain evidence="1">CECT 8858</strain>
    </source>
</reference>
<sequence length="55" mass="6443">MVNKYQKRHNSNLLWRFYVQTIFSKISVFDYTTEFLKIPIPSTSNSTTSPGSRGR</sequence>
<accession>A0ABN8ESB1</accession>
<organism evidence="1 2">
    <name type="scientific">Emticicia aquatica</name>
    <dbReference type="NCBI Taxonomy" id="1681835"/>
    <lineage>
        <taxon>Bacteria</taxon>
        <taxon>Pseudomonadati</taxon>
        <taxon>Bacteroidota</taxon>
        <taxon>Cytophagia</taxon>
        <taxon>Cytophagales</taxon>
        <taxon>Leadbetterellaceae</taxon>
        <taxon>Emticicia</taxon>
    </lineage>
</organism>
<dbReference type="Proteomes" id="UP000837932">
    <property type="component" value="Unassembled WGS sequence"/>
</dbReference>
<protein>
    <submittedName>
        <fullName evidence="1">Uncharacterized protein</fullName>
    </submittedName>
</protein>
<keyword evidence="2" id="KW-1185">Reference proteome</keyword>
<comment type="caution">
    <text evidence="1">The sequence shown here is derived from an EMBL/GenBank/DDBJ whole genome shotgun (WGS) entry which is preliminary data.</text>
</comment>
<evidence type="ECO:0000313" key="1">
    <source>
        <dbReference type="EMBL" id="CAH0994821.1"/>
    </source>
</evidence>
<gene>
    <name evidence="1" type="ORF">EMA8858_00933</name>
</gene>
<evidence type="ECO:0000313" key="2">
    <source>
        <dbReference type="Proteomes" id="UP000837932"/>
    </source>
</evidence>